<protein>
    <submittedName>
        <fullName evidence="1">Uncharacterized protein</fullName>
    </submittedName>
</protein>
<gene>
    <name evidence="1" type="ORF">ACFOYW_03815</name>
</gene>
<accession>A0ABV8Q2C5</accession>
<name>A0ABV8Q2C5_9MICO</name>
<dbReference type="Proteomes" id="UP001595900">
    <property type="component" value="Unassembled WGS sequence"/>
</dbReference>
<evidence type="ECO:0000313" key="1">
    <source>
        <dbReference type="EMBL" id="MFC4242490.1"/>
    </source>
</evidence>
<dbReference type="EMBL" id="JBHSCN010000002">
    <property type="protein sequence ID" value="MFC4242490.1"/>
    <property type="molecule type" value="Genomic_DNA"/>
</dbReference>
<sequence>MSLVAEASKYWSRAVGLAPARIDVEVVRVGDDGWRVSLPDPEQSPFSLLGFITLAGGRYRVCSTEHPCSETETETLAEAIDALRPIADTRGLLVA</sequence>
<organism evidence="1 2">
    <name type="scientific">Gryllotalpicola reticulitermitis</name>
    <dbReference type="NCBI Taxonomy" id="1184153"/>
    <lineage>
        <taxon>Bacteria</taxon>
        <taxon>Bacillati</taxon>
        <taxon>Actinomycetota</taxon>
        <taxon>Actinomycetes</taxon>
        <taxon>Micrococcales</taxon>
        <taxon>Microbacteriaceae</taxon>
        <taxon>Gryllotalpicola</taxon>
    </lineage>
</organism>
<proteinExistence type="predicted"/>
<comment type="caution">
    <text evidence="1">The sequence shown here is derived from an EMBL/GenBank/DDBJ whole genome shotgun (WGS) entry which is preliminary data.</text>
</comment>
<keyword evidence="2" id="KW-1185">Reference proteome</keyword>
<evidence type="ECO:0000313" key="2">
    <source>
        <dbReference type="Proteomes" id="UP001595900"/>
    </source>
</evidence>
<reference evidence="2" key="1">
    <citation type="journal article" date="2019" name="Int. J. Syst. Evol. Microbiol.">
        <title>The Global Catalogue of Microorganisms (GCM) 10K type strain sequencing project: providing services to taxonomists for standard genome sequencing and annotation.</title>
        <authorList>
            <consortium name="The Broad Institute Genomics Platform"/>
            <consortium name="The Broad Institute Genome Sequencing Center for Infectious Disease"/>
            <person name="Wu L."/>
            <person name="Ma J."/>
        </authorList>
    </citation>
    <scope>NUCLEOTIDE SEQUENCE [LARGE SCALE GENOMIC DNA]</scope>
    <source>
        <strain evidence="2">CGMCC 1.10363</strain>
    </source>
</reference>
<dbReference type="RefSeq" id="WP_390227324.1">
    <property type="nucleotide sequence ID" value="NZ_JBHSCN010000002.1"/>
</dbReference>